<dbReference type="EMBL" id="CP023701">
    <property type="protein sequence ID" value="QEU81850.1"/>
    <property type="molecule type" value="Genomic_DNA"/>
</dbReference>
<reference evidence="2 3" key="1">
    <citation type="submission" date="2017-09" db="EMBL/GenBank/DDBJ databases">
        <authorList>
            <person name="Lee N."/>
            <person name="Cho B.-K."/>
        </authorList>
    </citation>
    <scope>NUCLEOTIDE SEQUENCE [LARGE SCALE GENOMIC DNA]</scope>
    <source>
        <strain evidence="2 3">ATCC 27467</strain>
    </source>
</reference>
<evidence type="ECO:0000256" key="1">
    <source>
        <dbReference type="SAM" id="MobiDB-lite"/>
    </source>
</evidence>
<accession>A0A5P2USJ9</accession>
<name>A0A5P2USJ9_9ACTN</name>
<evidence type="ECO:0000313" key="2">
    <source>
        <dbReference type="EMBL" id="QEU81850.1"/>
    </source>
</evidence>
<feature type="compositionally biased region" description="Basic and acidic residues" evidence="1">
    <location>
        <begin position="84"/>
        <end position="93"/>
    </location>
</feature>
<keyword evidence="3" id="KW-1185">Reference proteome</keyword>
<dbReference type="Proteomes" id="UP000326831">
    <property type="component" value="Chromosome"/>
</dbReference>
<evidence type="ECO:0000313" key="3">
    <source>
        <dbReference type="Proteomes" id="UP000326831"/>
    </source>
</evidence>
<dbReference type="KEGG" id="ssub:CP968_29365"/>
<feature type="region of interest" description="Disordered" evidence="1">
    <location>
        <begin position="1"/>
        <end position="135"/>
    </location>
</feature>
<organism evidence="2 3">
    <name type="scientific">Streptomyces subrutilus</name>
    <dbReference type="NCBI Taxonomy" id="36818"/>
    <lineage>
        <taxon>Bacteria</taxon>
        <taxon>Bacillati</taxon>
        <taxon>Actinomycetota</taxon>
        <taxon>Actinomycetes</taxon>
        <taxon>Kitasatosporales</taxon>
        <taxon>Streptomycetaceae</taxon>
        <taxon>Streptomyces</taxon>
    </lineage>
</organism>
<feature type="compositionally biased region" description="Polar residues" evidence="1">
    <location>
        <begin position="53"/>
        <end position="81"/>
    </location>
</feature>
<sequence length="135" mass="13562">MLHRSAGSDVNHSRDGRVSQDLAPLPPGVRAGPGEAEGRRAGGPQSAEKNGGASCQPTTQRGQAGNRQRICDTSTCGSTSPEAADPREFRKTEGPSGGTRGSVGLLPGDGPSGSELTHTPGTLPRAFLCGGVSSG</sequence>
<protein>
    <submittedName>
        <fullName evidence="2">Uncharacterized protein</fullName>
    </submittedName>
</protein>
<gene>
    <name evidence="2" type="ORF">CP968_29365</name>
</gene>
<proteinExistence type="predicted"/>
<dbReference type="AlphaFoldDB" id="A0A5P2USJ9"/>